<keyword evidence="10" id="KW-1185">Reference proteome</keyword>
<dbReference type="InterPro" id="IPR016040">
    <property type="entry name" value="NAD(P)-bd_dom"/>
</dbReference>
<dbReference type="GO" id="GO:0008460">
    <property type="term" value="F:dTDP-glucose 4,6-dehydratase activity"/>
    <property type="evidence" value="ECO:0007669"/>
    <property type="project" value="UniProtKB-EC"/>
</dbReference>
<evidence type="ECO:0000313" key="9">
    <source>
        <dbReference type="EMBL" id="EGK02718.1"/>
    </source>
</evidence>
<evidence type="ECO:0000259" key="8">
    <source>
        <dbReference type="Pfam" id="PF16363"/>
    </source>
</evidence>
<comment type="similarity">
    <text evidence="3 7">Belongs to the NAD(P)-dependent epimerase/dehydratase family. dTDP-glucose dehydratase subfamily.</text>
</comment>
<keyword evidence="5" id="KW-0520">NAD</keyword>
<dbReference type="PANTHER" id="PTHR43000">
    <property type="entry name" value="DTDP-D-GLUCOSE 4,6-DEHYDRATASE-RELATED"/>
    <property type="match status" value="1"/>
</dbReference>
<evidence type="ECO:0000256" key="6">
    <source>
        <dbReference type="ARBA" id="ARBA00023239"/>
    </source>
</evidence>
<dbReference type="AlphaFoldDB" id="F5IVR8"/>
<evidence type="ECO:0000256" key="7">
    <source>
        <dbReference type="RuleBase" id="RU004473"/>
    </source>
</evidence>
<reference evidence="9 10" key="1">
    <citation type="submission" date="2011-04" db="EMBL/GenBank/DDBJ databases">
        <title>The Genome Sequence of Dysgonomonas gadei ATCC BAA-286.</title>
        <authorList>
            <consortium name="The Broad Institute Genome Sequencing Platform"/>
            <person name="Earl A."/>
            <person name="Ward D."/>
            <person name="Feldgarden M."/>
            <person name="Gevers D."/>
            <person name="Pudlo N."/>
            <person name="Martens E."/>
            <person name="Allen-Vercoe E."/>
            <person name="Young S.K."/>
            <person name="Zeng Q."/>
            <person name="Gargeya S."/>
            <person name="Fitzgerald M."/>
            <person name="Haas B."/>
            <person name="Abouelleil A."/>
            <person name="Alvarado L."/>
            <person name="Arachchi H.M."/>
            <person name="Berlin A."/>
            <person name="Brown A."/>
            <person name="Chapman S.B."/>
            <person name="Chen Z."/>
            <person name="Dunbar C."/>
            <person name="Freedman E."/>
            <person name="Gearin G."/>
            <person name="Gellesch M."/>
            <person name="Goldberg J."/>
            <person name="Griggs A."/>
            <person name="Gujja S."/>
            <person name="Heiman D."/>
            <person name="Howarth C."/>
            <person name="Larson L."/>
            <person name="Lui A."/>
            <person name="MacDonald P.J.P."/>
            <person name="Mehta T."/>
            <person name="Montmayeur A."/>
            <person name="Murphy C."/>
            <person name="Neiman D."/>
            <person name="Pearson M."/>
            <person name="Priest M."/>
            <person name="Roberts A."/>
            <person name="Saif S."/>
            <person name="Shea T."/>
            <person name="Shenoy N."/>
            <person name="Sisk P."/>
            <person name="Stolte C."/>
            <person name="Sykes S."/>
            <person name="Yandava C."/>
            <person name="Wortman J."/>
            <person name="Nusbaum C."/>
            <person name="Birren B."/>
        </authorList>
    </citation>
    <scope>NUCLEOTIDE SEQUENCE [LARGE SCALE GENOMIC DNA]</scope>
    <source>
        <strain evidence="9 10">ATCC BAA-286</strain>
    </source>
</reference>
<sequence>MTYLITGGAGFIGSNFVKHMLAVYPDAKLIIFDALTYAGNLGTLSEELKDTRVTFVKGDICDRNATEKVFSEHTIDYVINFAAESHVDRSIENPQLFLQVNILGTQNLLDTAKKHWTTGKDENNYPIWRKGVKYLQVSTDEVYGSLGDEGYFTEATPLDPRSPYSAGKAGGDLIVRAYGETYKMPVNITRCSNNYGPYHFPEKLIPLIIRNILSGKQLPVYGDGSNVRDWLYVEDHCKAIDAVLHKGRIDEVYNVGGHNEKKNLDIVKLVIKTIHDIMEKEPRYREVLNKKEVAADGSIDISWINDSLISFVKDRQGHDHRYAIDPTKISTELGWLPETNFDTGIVKTIYWYLDNQTWVEEVTSGDYMKYYEQMYGNR</sequence>
<dbReference type="InterPro" id="IPR036291">
    <property type="entry name" value="NAD(P)-bd_dom_sf"/>
</dbReference>
<dbReference type="Pfam" id="PF16363">
    <property type="entry name" value="GDP_Man_Dehyd"/>
    <property type="match status" value="1"/>
</dbReference>
<dbReference type="Proteomes" id="UP000004913">
    <property type="component" value="Unassembled WGS sequence"/>
</dbReference>
<dbReference type="Gene3D" id="3.90.25.10">
    <property type="entry name" value="UDP-galactose 4-epimerase, domain 1"/>
    <property type="match status" value="1"/>
</dbReference>
<evidence type="ECO:0000256" key="1">
    <source>
        <dbReference type="ARBA" id="ARBA00001539"/>
    </source>
</evidence>
<evidence type="ECO:0000256" key="3">
    <source>
        <dbReference type="ARBA" id="ARBA00008178"/>
    </source>
</evidence>
<dbReference type="GO" id="GO:0009225">
    <property type="term" value="P:nucleotide-sugar metabolic process"/>
    <property type="evidence" value="ECO:0007669"/>
    <property type="project" value="InterPro"/>
</dbReference>
<dbReference type="SUPFAM" id="SSF51735">
    <property type="entry name" value="NAD(P)-binding Rossmann-fold domains"/>
    <property type="match status" value="1"/>
</dbReference>
<gene>
    <name evidence="9" type="ORF">HMPREF9455_00968</name>
</gene>
<dbReference type="EC" id="4.2.1.46" evidence="4 7"/>
<dbReference type="STRING" id="742766.HMPREF9455_00968"/>
<proteinExistence type="inferred from homology"/>
<dbReference type="eggNOG" id="COG1088">
    <property type="taxonomic scope" value="Bacteria"/>
</dbReference>
<dbReference type="RefSeq" id="WP_006798483.1">
    <property type="nucleotide sequence ID" value="NZ_GL891980.1"/>
</dbReference>
<dbReference type="InterPro" id="IPR005888">
    <property type="entry name" value="dTDP_Gluc_deHydtase"/>
</dbReference>
<organism evidence="9 10">
    <name type="scientific">Dysgonomonas gadei ATCC BAA-286</name>
    <dbReference type="NCBI Taxonomy" id="742766"/>
    <lineage>
        <taxon>Bacteria</taxon>
        <taxon>Pseudomonadati</taxon>
        <taxon>Bacteroidota</taxon>
        <taxon>Bacteroidia</taxon>
        <taxon>Bacteroidales</taxon>
        <taxon>Dysgonomonadaceae</taxon>
        <taxon>Dysgonomonas</taxon>
    </lineage>
</organism>
<dbReference type="Gene3D" id="3.40.50.720">
    <property type="entry name" value="NAD(P)-binding Rossmann-like Domain"/>
    <property type="match status" value="1"/>
</dbReference>
<evidence type="ECO:0000256" key="5">
    <source>
        <dbReference type="ARBA" id="ARBA00023027"/>
    </source>
</evidence>
<feature type="domain" description="NAD(P)-binding" evidence="8">
    <location>
        <begin position="4"/>
        <end position="347"/>
    </location>
</feature>
<protein>
    <recommendedName>
        <fullName evidence="4 7">dTDP-glucose 4,6-dehydratase</fullName>
        <ecNumber evidence="4 7">4.2.1.46</ecNumber>
    </recommendedName>
</protein>
<comment type="cofactor">
    <cofactor evidence="2 7">
        <name>NAD(+)</name>
        <dbReference type="ChEBI" id="CHEBI:57540"/>
    </cofactor>
</comment>
<accession>F5IVR8</accession>
<dbReference type="NCBIfam" id="TIGR01181">
    <property type="entry name" value="dTDP_gluc_dehyt"/>
    <property type="match status" value="1"/>
</dbReference>
<evidence type="ECO:0000313" key="10">
    <source>
        <dbReference type="Proteomes" id="UP000004913"/>
    </source>
</evidence>
<evidence type="ECO:0000256" key="4">
    <source>
        <dbReference type="ARBA" id="ARBA00011990"/>
    </source>
</evidence>
<comment type="catalytic activity">
    <reaction evidence="1 7">
        <text>dTDP-alpha-D-glucose = dTDP-4-dehydro-6-deoxy-alpha-D-glucose + H2O</text>
        <dbReference type="Rhea" id="RHEA:17221"/>
        <dbReference type="ChEBI" id="CHEBI:15377"/>
        <dbReference type="ChEBI" id="CHEBI:57477"/>
        <dbReference type="ChEBI" id="CHEBI:57649"/>
        <dbReference type="EC" id="4.2.1.46"/>
    </reaction>
</comment>
<dbReference type="OrthoDB" id="9801785at2"/>
<keyword evidence="6 7" id="KW-0456">Lyase</keyword>
<dbReference type="EMBL" id="ADLV01000015">
    <property type="protein sequence ID" value="EGK02718.1"/>
    <property type="molecule type" value="Genomic_DNA"/>
</dbReference>
<evidence type="ECO:0000256" key="2">
    <source>
        <dbReference type="ARBA" id="ARBA00001911"/>
    </source>
</evidence>
<comment type="caution">
    <text evidence="9">The sequence shown here is derived from an EMBL/GenBank/DDBJ whole genome shotgun (WGS) entry which is preliminary data.</text>
</comment>
<dbReference type="HOGENOM" id="CLU_007383_1_14_10"/>
<dbReference type="CDD" id="cd05246">
    <property type="entry name" value="dTDP_GD_SDR_e"/>
    <property type="match status" value="1"/>
</dbReference>
<name>F5IVR8_9BACT</name>